<dbReference type="EC" id="2.7.4.6" evidence="3"/>
<reference evidence="15 16" key="1">
    <citation type="submission" date="2020-02" db="EMBL/GenBank/DDBJ databases">
        <title>Draft genome sequence of Lactococcus sp. Hs30E4-3.</title>
        <authorList>
            <person name="Noda S."/>
            <person name="Yuki M."/>
            <person name="Ohkuma M."/>
        </authorList>
    </citation>
    <scope>NUCLEOTIDE SEQUENCE [LARGE SCALE GENOMIC DNA]</scope>
    <source>
        <strain evidence="15 16">Hs30E4-3</strain>
    </source>
</reference>
<keyword evidence="11" id="KW-0546">Nucleotide metabolism</keyword>
<feature type="binding site" evidence="12">
    <location>
        <position position="91"/>
    </location>
    <ligand>
        <name>ATP</name>
        <dbReference type="ChEBI" id="CHEBI:30616"/>
    </ligand>
</feature>
<comment type="caution">
    <text evidence="15">The sequence shown here is derived from an EMBL/GenBank/DDBJ whole genome shotgun (WGS) entry which is preliminary data.</text>
</comment>
<keyword evidence="8 15" id="KW-0418">Kinase</keyword>
<dbReference type="GO" id="GO:0006183">
    <property type="term" value="P:GTP biosynthetic process"/>
    <property type="evidence" value="ECO:0007669"/>
    <property type="project" value="InterPro"/>
</dbReference>
<name>A0A6A0BCX7_9LACT</name>
<dbReference type="PANTHER" id="PTHR11349">
    <property type="entry name" value="NUCLEOSIDE DIPHOSPHATE KINASE"/>
    <property type="match status" value="1"/>
</dbReference>
<dbReference type="FunFam" id="3.30.70.141:FF:000003">
    <property type="entry name" value="Nucleoside diphosphate kinase"/>
    <property type="match status" value="1"/>
</dbReference>
<evidence type="ECO:0000256" key="13">
    <source>
        <dbReference type="RuleBase" id="RU004011"/>
    </source>
</evidence>
<dbReference type="GO" id="GO:0006228">
    <property type="term" value="P:UTP biosynthetic process"/>
    <property type="evidence" value="ECO:0007669"/>
    <property type="project" value="InterPro"/>
</dbReference>
<comment type="similarity">
    <text evidence="2 12 13">Belongs to the NDK family.</text>
</comment>
<evidence type="ECO:0000256" key="9">
    <source>
        <dbReference type="ARBA" id="ARBA00022840"/>
    </source>
</evidence>
<dbReference type="EMBL" id="BLLI01000035">
    <property type="protein sequence ID" value="GFH42696.1"/>
    <property type="molecule type" value="Genomic_DNA"/>
</dbReference>
<evidence type="ECO:0000256" key="5">
    <source>
        <dbReference type="ARBA" id="ARBA00022679"/>
    </source>
</evidence>
<evidence type="ECO:0000256" key="8">
    <source>
        <dbReference type="ARBA" id="ARBA00022777"/>
    </source>
</evidence>
<feature type="active site" description="Pros-phosphohistidine intermediate" evidence="12">
    <location>
        <position position="119"/>
    </location>
</feature>
<dbReference type="PROSITE" id="PS51374">
    <property type="entry name" value="NDPK_LIKE"/>
    <property type="match status" value="1"/>
</dbReference>
<keyword evidence="16" id="KW-1185">Reference proteome</keyword>
<keyword evidence="6" id="KW-0479">Metal-binding</keyword>
<evidence type="ECO:0000256" key="4">
    <source>
        <dbReference type="ARBA" id="ARBA00017632"/>
    </source>
</evidence>
<feature type="binding site" evidence="12">
    <location>
        <position position="116"/>
    </location>
    <ligand>
        <name>ATP</name>
        <dbReference type="ChEBI" id="CHEBI:30616"/>
    </ligand>
</feature>
<comment type="cofactor">
    <cofactor evidence="1">
        <name>Mg(2+)</name>
        <dbReference type="ChEBI" id="CHEBI:18420"/>
    </cofactor>
</comment>
<feature type="binding site" evidence="12">
    <location>
        <position position="85"/>
    </location>
    <ligand>
        <name>ATP</name>
        <dbReference type="ChEBI" id="CHEBI:30616"/>
    </ligand>
</feature>
<accession>A0A6A0BCX7</accession>
<keyword evidence="10" id="KW-0460">Magnesium</keyword>
<dbReference type="Proteomes" id="UP000480303">
    <property type="component" value="Unassembled WGS sequence"/>
</dbReference>
<dbReference type="GO" id="GO:0046872">
    <property type="term" value="F:metal ion binding"/>
    <property type="evidence" value="ECO:0007669"/>
    <property type="project" value="UniProtKB-KW"/>
</dbReference>
<dbReference type="NCBIfam" id="NF001908">
    <property type="entry name" value="PRK00668.1"/>
    <property type="match status" value="1"/>
</dbReference>
<dbReference type="SUPFAM" id="SSF54919">
    <property type="entry name" value="Nucleoside diphosphate kinase, NDK"/>
    <property type="match status" value="1"/>
</dbReference>
<proteinExistence type="inferred from homology"/>
<dbReference type="Pfam" id="PF00334">
    <property type="entry name" value="NDK"/>
    <property type="match status" value="1"/>
</dbReference>
<evidence type="ECO:0000256" key="3">
    <source>
        <dbReference type="ARBA" id="ARBA00012966"/>
    </source>
</evidence>
<evidence type="ECO:0000256" key="2">
    <source>
        <dbReference type="ARBA" id="ARBA00008142"/>
    </source>
</evidence>
<evidence type="ECO:0000256" key="12">
    <source>
        <dbReference type="PROSITE-ProRule" id="PRU00706"/>
    </source>
</evidence>
<evidence type="ECO:0000313" key="16">
    <source>
        <dbReference type="Proteomes" id="UP000480303"/>
    </source>
</evidence>
<dbReference type="InterPro" id="IPR034907">
    <property type="entry name" value="NDK-like_dom"/>
</dbReference>
<feature type="domain" description="Nucleoside diphosphate kinase-like" evidence="14">
    <location>
        <begin position="1"/>
        <end position="137"/>
    </location>
</feature>
<dbReference type="CDD" id="cd04413">
    <property type="entry name" value="NDPk_I"/>
    <property type="match status" value="1"/>
</dbReference>
<dbReference type="AlphaFoldDB" id="A0A6A0BCX7"/>
<dbReference type="InterPro" id="IPR036850">
    <property type="entry name" value="NDK-like_dom_sf"/>
</dbReference>
<feature type="binding site" evidence="12">
    <location>
        <position position="102"/>
    </location>
    <ligand>
        <name>ATP</name>
        <dbReference type="ChEBI" id="CHEBI:30616"/>
    </ligand>
</feature>
<gene>
    <name evidence="15" type="primary">ndk</name>
    <name evidence="15" type="ORF">Hs30E_12470</name>
</gene>
<protein>
    <recommendedName>
        <fullName evidence="4">Nucleoside diphosphate kinase</fullName>
        <ecNumber evidence="3">2.7.4.6</ecNumber>
    </recommendedName>
</protein>
<organism evidence="15 16">
    <name type="scientific">Pseudolactococcus hodotermopsidis</name>
    <dbReference type="NCBI Taxonomy" id="2709157"/>
    <lineage>
        <taxon>Bacteria</taxon>
        <taxon>Bacillati</taxon>
        <taxon>Bacillota</taxon>
        <taxon>Bacilli</taxon>
        <taxon>Lactobacillales</taxon>
        <taxon>Streptococcaceae</taxon>
        <taxon>Pseudolactococcus</taxon>
    </lineage>
</organism>
<feature type="binding site" evidence="12">
    <location>
        <position position="9"/>
    </location>
    <ligand>
        <name>ATP</name>
        <dbReference type="ChEBI" id="CHEBI:30616"/>
    </ligand>
</feature>
<evidence type="ECO:0000259" key="14">
    <source>
        <dbReference type="SMART" id="SM00562"/>
    </source>
</evidence>
<evidence type="ECO:0000256" key="6">
    <source>
        <dbReference type="ARBA" id="ARBA00022723"/>
    </source>
</evidence>
<dbReference type="PRINTS" id="PR01243">
    <property type="entry name" value="NUCDPKINASE"/>
</dbReference>
<dbReference type="GO" id="GO:0005524">
    <property type="term" value="F:ATP binding"/>
    <property type="evidence" value="ECO:0007669"/>
    <property type="project" value="UniProtKB-KW"/>
</dbReference>
<keyword evidence="5" id="KW-0808">Transferase</keyword>
<dbReference type="GO" id="GO:0004550">
    <property type="term" value="F:nucleoside diphosphate kinase activity"/>
    <property type="evidence" value="ECO:0007669"/>
    <property type="project" value="UniProtKB-EC"/>
</dbReference>
<keyword evidence="7" id="KW-0547">Nucleotide-binding</keyword>
<evidence type="ECO:0000313" key="15">
    <source>
        <dbReference type="EMBL" id="GFH42696.1"/>
    </source>
</evidence>
<feature type="binding site" evidence="12">
    <location>
        <position position="57"/>
    </location>
    <ligand>
        <name>ATP</name>
        <dbReference type="ChEBI" id="CHEBI:30616"/>
    </ligand>
</feature>
<dbReference type="GO" id="GO:0006241">
    <property type="term" value="P:CTP biosynthetic process"/>
    <property type="evidence" value="ECO:0007669"/>
    <property type="project" value="InterPro"/>
</dbReference>
<sequence length="137" mass="15187">MEKTLFIIKPDGVRRSLVGQVIERIERRGFLLERLEMREVTKDLLEVHYADIASKPFYGEVVDYMTSGSVVVGVLCGSDVILSWRKMMGATNPSDALPGTIRGDFAHASDDDSIENIVHGSDSAENAAREIAIWFGE</sequence>
<dbReference type="Gene3D" id="3.30.70.141">
    <property type="entry name" value="Nucleoside diphosphate kinase-like domain"/>
    <property type="match status" value="1"/>
</dbReference>
<dbReference type="RefSeq" id="WP_172208968.1">
    <property type="nucleotide sequence ID" value="NZ_BLLI01000035.1"/>
</dbReference>
<evidence type="ECO:0000256" key="11">
    <source>
        <dbReference type="ARBA" id="ARBA00023080"/>
    </source>
</evidence>
<dbReference type="SMART" id="SM00562">
    <property type="entry name" value="NDK"/>
    <property type="match status" value="1"/>
</dbReference>
<keyword evidence="9" id="KW-0067">ATP-binding</keyword>
<dbReference type="InterPro" id="IPR001564">
    <property type="entry name" value="Nucleoside_diP_kinase"/>
</dbReference>
<evidence type="ECO:0000256" key="10">
    <source>
        <dbReference type="ARBA" id="ARBA00022842"/>
    </source>
</evidence>
<evidence type="ECO:0000256" key="1">
    <source>
        <dbReference type="ARBA" id="ARBA00001946"/>
    </source>
</evidence>
<evidence type="ECO:0000256" key="7">
    <source>
        <dbReference type="ARBA" id="ARBA00022741"/>
    </source>
</evidence>